<reference evidence="2 3" key="1">
    <citation type="journal article" date="2019" name="PLoS ONE">
        <title>Comparative genome analysis indicates high evolutionary potential of pathogenicity genes in Colletotrichum tanaceti.</title>
        <authorList>
            <person name="Lelwala R.V."/>
            <person name="Korhonen P.K."/>
            <person name="Young N.D."/>
            <person name="Scott J.B."/>
            <person name="Ades P.A."/>
            <person name="Gasser R.B."/>
            <person name="Taylor P.W.J."/>
        </authorList>
    </citation>
    <scope>NUCLEOTIDE SEQUENCE [LARGE SCALE GENOMIC DNA]</scope>
    <source>
        <strain evidence="2">BRIP57314</strain>
    </source>
</reference>
<protein>
    <recommendedName>
        <fullName evidence="4">Peptidase A1 domain-containing protein</fullName>
    </recommendedName>
</protein>
<dbReference type="EMBL" id="PJEX01000346">
    <property type="protein sequence ID" value="TKW50962.1"/>
    <property type="molecule type" value="Genomic_DNA"/>
</dbReference>
<proteinExistence type="predicted"/>
<sequence>MVMRTQTLAMTALGLASGALAAIPSVSIPLHYYYGGGHKIATNLISPGSDTPVEVVVDQGSENFWVFGPGAVTNWGCNAWGNPSQLRRLAARHSRLDLDVKVHRPQVEPPVLLQLVRGVRHRKVHLLDELGHDDHVPEPGVVLADALAFAVAVGPPHAHRQLLVLVAHHPLGLERQRVLEHGRVAVHPGQHEDHGLVVGDLVLAPREQHGALVAAFPGDGLDVEARRGEGQPQALAHDALDVLELREVAVRQLAAGSADDAVELRPRRGDDVRVLEQEVDDGADEARRRAAADGHGHDLVNDLRVGQGLARLGVRRTDEGGQEVLAVRRVVPAVLDHVRRVGPHGRRGPFELAAEDEPVEEPGPVRPLYRLGRRVLHTLEHRVRRPREAVELLAKERQRRRLEVQPVELPEGGHGLVRAEAAPLGQQLVGRAEHVVEPLRHRLGRQLGRDDAVRHAPARLVLKRREERVVHGVPDLDDRPAHVLAEPLLVAQLLGERGARHEDDGLAEHLDLEDLAVLLRQLLEGGPRVLGVHVEYVA</sequence>
<gene>
    <name evidence="2" type="ORF">CTA1_2688</name>
</gene>
<name>A0A4U6X686_9PEZI</name>
<dbReference type="AlphaFoldDB" id="A0A4U6X686"/>
<keyword evidence="3" id="KW-1185">Reference proteome</keyword>
<feature type="chain" id="PRO_5020461432" description="Peptidase A1 domain-containing protein" evidence="1">
    <location>
        <begin position="22"/>
        <end position="538"/>
    </location>
</feature>
<dbReference type="STRING" id="1306861.A0A4U6X686"/>
<comment type="caution">
    <text evidence="2">The sequence shown here is derived from an EMBL/GenBank/DDBJ whole genome shotgun (WGS) entry which is preliminary data.</text>
</comment>
<accession>A0A4U6X686</accession>
<keyword evidence="1" id="KW-0732">Signal</keyword>
<evidence type="ECO:0008006" key="4">
    <source>
        <dbReference type="Google" id="ProtNLM"/>
    </source>
</evidence>
<evidence type="ECO:0000313" key="2">
    <source>
        <dbReference type="EMBL" id="TKW50962.1"/>
    </source>
</evidence>
<evidence type="ECO:0000313" key="3">
    <source>
        <dbReference type="Proteomes" id="UP000310108"/>
    </source>
</evidence>
<dbReference type="Proteomes" id="UP000310108">
    <property type="component" value="Unassembled WGS sequence"/>
</dbReference>
<organism evidence="2 3">
    <name type="scientific">Colletotrichum tanaceti</name>
    <dbReference type="NCBI Taxonomy" id="1306861"/>
    <lineage>
        <taxon>Eukaryota</taxon>
        <taxon>Fungi</taxon>
        <taxon>Dikarya</taxon>
        <taxon>Ascomycota</taxon>
        <taxon>Pezizomycotina</taxon>
        <taxon>Sordariomycetes</taxon>
        <taxon>Hypocreomycetidae</taxon>
        <taxon>Glomerellales</taxon>
        <taxon>Glomerellaceae</taxon>
        <taxon>Colletotrichum</taxon>
        <taxon>Colletotrichum destructivum species complex</taxon>
    </lineage>
</organism>
<dbReference type="OrthoDB" id="771136at2759"/>
<feature type="signal peptide" evidence="1">
    <location>
        <begin position="1"/>
        <end position="21"/>
    </location>
</feature>
<evidence type="ECO:0000256" key="1">
    <source>
        <dbReference type="SAM" id="SignalP"/>
    </source>
</evidence>